<proteinExistence type="predicted"/>
<dbReference type="PANTHER" id="PTHR43358">
    <property type="entry name" value="ALPHA/BETA-HYDROLASE"/>
    <property type="match status" value="1"/>
</dbReference>
<name>A0A5C7FSE1_9BACT</name>
<feature type="domain" description="Xaa-Pro dipeptidyl-peptidase-like" evidence="1">
    <location>
        <begin position="69"/>
        <end position="210"/>
    </location>
</feature>
<dbReference type="InterPro" id="IPR029058">
    <property type="entry name" value="AB_hydrolase_fold"/>
</dbReference>
<dbReference type="Proteomes" id="UP000321907">
    <property type="component" value="Unassembled WGS sequence"/>
</dbReference>
<organism evidence="2 3">
    <name type="scientific">Neolewinella aurantiaca</name>
    <dbReference type="NCBI Taxonomy" id="2602767"/>
    <lineage>
        <taxon>Bacteria</taxon>
        <taxon>Pseudomonadati</taxon>
        <taxon>Bacteroidota</taxon>
        <taxon>Saprospiria</taxon>
        <taxon>Saprospirales</taxon>
        <taxon>Lewinellaceae</taxon>
        <taxon>Neolewinella</taxon>
    </lineage>
</organism>
<sequence>MRKLLFSLAALLVVYLGITWFFSGLILNTPDRDIATVYRMNQDRWQLDLDSLQRNLPPREEMSFASPVDGITLKGWLYRPDTVRCGVVMAHGYSVNRANMLKYAPVFDSCGCALLLYDHRGHGESAPEAFGSGGYHEATDLIAANDWLRQTTGLAQERIGWFGESWGGATVLLAAARQGAPRPAWVVSESSFADWESAVMERGLKEYGAGLNALTPGAFAWTSLRAGVDFDEVSPVLAAPKIDVPVLLVHSAADTLTYPVQFDELAKAFKPGVVTARKLDWGAWHAHNIIWRREEYTGMVLDFVGDWCD</sequence>
<dbReference type="InterPro" id="IPR000383">
    <property type="entry name" value="Xaa-Pro-like_dom"/>
</dbReference>
<comment type="caution">
    <text evidence="2">The sequence shown here is derived from an EMBL/GenBank/DDBJ whole genome shotgun (WGS) entry which is preliminary data.</text>
</comment>
<accession>A0A5C7FSE1</accession>
<evidence type="ECO:0000313" key="2">
    <source>
        <dbReference type="EMBL" id="TXF88388.1"/>
    </source>
</evidence>
<dbReference type="OrthoDB" id="9777090at2"/>
<dbReference type="InterPro" id="IPR052920">
    <property type="entry name" value="DNA-binding_regulatory"/>
</dbReference>
<dbReference type="Gene3D" id="3.40.50.1820">
    <property type="entry name" value="alpha/beta hydrolase"/>
    <property type="match status" value="1"/>
</dbReference>
<evidence type="ECO:0000313" key="3">
    <source>
        <dbReference type="Proteomes" id="UP000321907"/>
    </source>
</evidence>
<dbReference type="AlphaFoldDB" id="A0A5C7FSE1"/>
<gene>
    <name evidence="2" type="ORF">FUA23_14720</name>
</gene>
<keyword evidence="2" id="KW-0378">Hydrolase</keyword>
<protein>
    <submittedName>
        <fullName evidence="2">Alpha/beta fold hydrolase</fullName>
    </submittedName>
</protein>
<dbReference type="RefSeq" id="WP_147931517.1">
    <property type="nucleotide sequence ID" value="NZ_VOXD01000023.1"/>
</dbReference>
<dbReference type="Pfam" id="PF02129">
    <property type="entry name" value="Peptidase_S15"/>
    <property type="match status" value="1"/>
</dbReference>
<keyword evidence="3" id="KW-1185">Reference proteome</keyword>
<dbReference type="EMBL" id="VOXD01000023">
    <property type="protein sequence ID" value="TXF88388.1"/>
    <property type="molecule type" value="Genomic_DNA"/>
</dbReference>
<dbReference type="PANTHER" id="PTHR43358:SF4">
    <property type="entry name" value="ALPHA_BETA HYDROLASE FOLD-1 DOMAIN-CONTAINING PROTEIN"/>
    <property type="match status" value="1"/>
</dbReference>
<reference evidence="2 3" key="1">
    <citation type="submission" date="2019-08" db="EMBL/GenBank/DDBJ databases">
        <title>Lewinella sp. strain SSH13 Genome sequencing and assembly.</title>
        <authorList>
            <person name="Kim I."/>
        </authorList>
    </citation>
    <scope>NUCLEOTIDE SEQUENCE [LARGE SCALE GENOMIC DNA]</scope>
    <source>
        <strain evidence="2 3">SSH13</strain>
    </source>
</reference>
<evidence type="ECO:0000259" key="1">
    <source>
        <dbReference type="Pfam" id="PF02129"/>
    </source>
</evidence>
<dbReference type="SUPFAM" id="SSF53474">
    <property type="entry name" value="alpha/beta-Hydrolases"/>
    <property type="match status" value="1"/>
</dbReference>
<dbReference type="GO" id="GO:0016787">
    <property type="term" value="F:hydrolase activity"/>
    <property type="evidence" value="ECO:0007669"/>
    <property type="project" value="UniProtKB-KW"/>
</dbReference>